<dbReference type="GO" id="GO:1904680">
    <property type="term" value="F:peptide transmembrane transporter activity"/>
    <property type="evidence" value="ECO:0007669"/>
    <property type="project" value="InterPro"/>
</dbReference>
<dbReference type="SUPFAM" id="SSF103473">
    <property type="entry name" value="MFS general substrate transporter"/>
    <property type="match status" value="2"/>
</dbReference>
<feature type="transmembrane region" description="Helical" evidence="10">
    <location>
        <begin position="467"/>
        <end position="487"/>
    </location>
</feature>
<evidence type="ECO:0000256" key="2">
    <source>
        <dbReference type="ARBA" id="ARBA00022448"/>
    </source>
</evidence>
<evidence type="ECO:0000256" key="10">
    <source>
        <dbReference type="SAM" id="Phobius"/>
    </source>
</evidence>
<dbReference type="PROSITE" id="PS01022">
    <property type="entry name" value="PTR2_1"/>
    <property type="match status" value="1"/>
</dbReference>
<feature type="region of interest" description="Disordered" evidence="9">
    <location>
        <begin position="1"/>
        <end position="20"/>
    </location>
</feature>
<feature type="domain" description="Major facilitator superfamily (MFS) profile" evidence="11">
    <location>
        <begin position="39"/>
        <end position="530"/>
    </location>
</feature>
<dbReference type="InterPro" id="IPR020846">
    <property type="entry name" value="MFS_dom"/>
</dbReference>
<dbReference type="GO" id="GO:0006857">
    <property type="term" value="P:oligopeptide transport"/>
    <property type="evidence" value="ECO:0007669"/>
    <property type="project" value="InterPro"/>
</dbReference>
<evidence type="ECO:0000256" key="4">
    <source>
        <dbReference type="ARBA" id="ARBA00022692"/>
    </source>
</evidence>
<comment type="similarity">
    <text evidence="8">Belongs to the major facilitator superfamily. Proton-dependent oligopeptide transporter (POT/PTR) (TC 2.A.17) family.</text>
</comment>
<accession>A0A6J4LKH2</accession>
<dbReference type="Pfam" id="PF00854">
    <property type="entry name" value="PTR2"/>
    <property type="match status" value="1"/>
</dbReference>
<evidence type="ECO:0000256" key="5">
    <source>
        <dbReference type="ARBA" id="ARBA00022856"/>
    </source>
</evidence>
<dbReference type="NCBIfam" id="TIGR00924">
    <property type="entry name" value="yjdL_sub1_fam"/>
    <property type="match status" value="1"/>
</dbReference>
<feature type="transmembrane region" description="Helical" evidence="10">
    <location>
        <begin position="79"/>
        <end position="100"/>
    </location>
</feature>
<dbReference type="InterPro" id="IPR050171">
    <property type="entry name" value="MFS_Transporters"/>
</dbReference>
<feature type="transmembrane region" description="Helical" evidence="10">
    <location>
        <begin position="175"/>
        <end position="198"/>
    </location>
</feature>
<keyword evidence="5" id="KW-0653">Protein transport</keyword>
<keyword evidence="4 8" id="KW-0812">Transmembrane</keyword>
<keyword evidence="7 10" id="KW-0472">Membrane</keyword>
<feature type="transmembrane region" description="Helical" evidence="10">
    <location>
        <begin position="316"/>
        <end position="333"/>
    </location>
</feature>
<dbReference type="CDD" id="cd17346">
    <property type="entry name" value="MFS_DtpA_like"/>
    <property type="match status" value="1"/>
</dbReference>
<evidence type="ECO:0000256" key="7">
    <source>
        <dbReference type="ARBA" id="ARBA00023136"/>
    </source>
</evidence>
<dbReference type="PROSITE" id="PS01023">
    <property type="entry name" value="PTR2_2"/>
    <property type="match status" value="1"/>
</dbReference>
<feature type="transmembrane region" description="Helical" evidence="10">
    <location>
        <begin position="397"/>
        <end position="415"/>
    </location>
</feature>
<evidence type="ECO:0000256" key="9">
    <source>
        <dbReference type="SAM" id="MobiDB-lite"/>
    </source>
</evidence>
<dbReference type="GO" id="GO:0005886">
    <property type="term" value="C:plasma membrane"/>
    <property type="evidence" value="ECO:0007669"/>
    <property type="project" value="UniProtKB-SubCell"/>
</dbReference>
<feature type="transmembrane region" description="Helical" evidence="10">
    <location>
        <begin position="364"/>
        <end position="385"/>
    </location>
</feature>
<keyword evidence="2 8" id="KW-0813">Transport</keyword>
<comment type="subcellular location">
    <subcellularLocation>
        <location evidence="1">Cell membrane</location>
        <topology evidence="1">Multi-pass membrane protein</topology>
    </subcellularLocation>
    <subcellularLocation>
        <location evidence="8">Membrane</location>
        <topology evidence="8">Multi-pass membrane protein</topology>
    </subcellularLocation>
</comment>
<protein>
    <submittedName>
        <fullName evidence="12">Di-tripeptide/cation symporter</fullName>
    </submittedName>
</protein>
<name>A0A6J4LKH2_9BACT</name>
<feature type="transmembrane region" description="Helical" evidence="10">
    <location>
        <begin position="135"/>
        <end position="154"/>
    </location>
</feature>
<evidence type="ECO:0000256" key="1">
    <source>
        <dbReference type="ARBA" id="ARBA00004651"/>
    </source>
</evidence>
<feature type="transmembrane region" description="Helical" evidence="10">
    <location>
        <begin position="256"/>
        <end position="277"/>
    </location>
</feature>
<feature type="transmembrane region" description="Helical" evidence="10">
    <location>
        <begin position="499"/>
        <end position="519"/>
    </location>
</feature>
<evidence type="ECO:0000313" key="12">
    <source>
        <dbReference type="EMBL" id="CAA9334175.1"/>
    </source>
</evidence>
<evidence type="ECO:0000256" key="3">
    <source>
        <dbReference type="ARBA" id="ARBA00022475"/>
    </source>
</evidence>
<dbReference type="InterPro" id="IPR036259">
    <property type="entry name" value="MFS_trans_sf"/>
</dbReference>
<dbReference type="PROSITE" id="PS50850">
    <property type="entry name" value="MFS"/>
    <property type="match status" value="1"/>
</dbReference>
<keyword evidence="5" id="KW-0571">Peptide transport</keyword>
<gene>
    <name evidence="12" type="ORF">AVDCRST_MAG89-2286</name>
</gene>
<evidence type="ECO:0000256" key="8">
    <source>
        <dbReference type="RuleBase" id="RU003755"/>
    </source>
</evidence>
<feature type="transmembrane region" description="Helical" evidence="10">
    <location>
        <begin position="109"/>
        <end position="129"/>
    </location>
</feature>
<dbReference type="PANTHER" id="PTHR23517">
    <property type="entry name" value="RESISTANCE PROTEIN MDTM, PUTATIVE-RELATED-RELATED"/>
    <property type="match status" value="1"/>
</dbReference>
<dbReference type="Gene3D" id="1.20.1250.20">
    <property type="entry name" value="MFS general substrate transporter like domains"/>
    <property type="match status" value="1"/>
</dbReference>
<evidence type="ECO:0000256" key="6">
    <source>
        <dbReference type="ARBA" id="ARBA00022989"/>
    </source>
</evidence>
<dbReference type="EMBL" id="CADCTV010000486">
    <property type="protein sequence ID" value="CAA9334175.1"/>
    <property type="molecule type" value="Genomic_DNA"/>
</dbReference>
<keyword evidence="3" id="KW-1003">Cell membrane</keyword>
<dbReference type="InterPro" id="IPR005279">
    <property type="entry name" value="Dipep/tripep_permease"/>
</dbReference>
<organism evidence="12">
    <name type="scientific">uncultured Gemmatimonadota bacterium</name>
    <dbReference type="NCBI Taxonomy" id="203437"/>
    <lineage>
        <taxon>Bacteria</taxon>
        <taxon>Pseudomonadati</taxon>
        <taxon>Gemmatimonadota</taxon>
        <taxon>environmental samples</taxon>
    </lineage>
</organism>
<feature type="transmembrane region" description="Helical" evidence="10">
    <location>
        <begin position="204"/>
        <end position="224"/>
    </location>
</feature>
<dbReference type="InterPro" id="IPR018456">
    <property type="entry name" value="PTR2_symporter_CS"/>
</dbReference>
<feature type="transmembrane region" description="Helical" evidence="10">
    <location>
        <begin position="427"/>
        <end position="446"/>
    </location>
</feature>
<dbReference type="PANTHER" id="PTHR23517:SF15">
    <property type="entry name" value="PROTON-DEPENDENT OLIGOPEPTIDE FAMILY TRANSPORT PROTEIN"/>
    <property type="match status" value="1"/>
</dbReference>
<evidence type="ECO:0000259" key="11">
    <source>
        <dbReference type="PROSITE" id="PS50850"/>
    </source>
</evidence>
<feature type="transmembrane region" description="Helical" evidence="10">
    <location>
        <begin position="283"/>
        <end position="304"/>
    </location>
</feature>
<sequence length="535" mass="57462">MSKRLSPQYGGGGTLADDPMRGHASQDTRFFGHPLGLSTLFFTEMWERFSYYGLRPLLVLFMTAAVTSGGFGFERGEASAIVGIYGSLVYLASLPGGWVADRLLGLRRAIFVGAALITAGHFSIGLSYFGGEGTLGKSMFFLGLLLIVCGTGLLKPNISAIVGDLYPEGGSRRDAGFSIFYMGINLGAFAGQLITGYLGEEVGWHAGFTAAGVGMLFGLLWYWLRAQKTLGDIGNEPTRHPDPVVQARQERTVKGVISAIGLAIALVFILGATKMIHLDAQAIGGYMTWVLVGTAAVYFGYIFIFGELTGDEVKRVAVIVVLFIFAAIFWSAFEQAPTSLNLFAADFTDRQIGGFEMPATWFQAINSFFVIALAPVFAALWLSLGRRNRDFSSPGKFSLGLFFAGLGFLMMIFAANKVVASGGQELVSPWWLVGSYFFQTVGELCLSPVGLSSMTKLSPRKFVGQMMGIWFLASSVGTLIGGLVGGHVDPEKLEQMPRLFTVTTASLFIAAAVLALLSIPIRRMMREEGGAAGAH</sequence>
<reference evidence="12" key="1">
    <citation type="submission" date="2020-02" db="EMBL/GenBank/DDBJ databases">
        <authorList>
            <person name="Meier V. D."/>
        </authorList>
    </citation>
    <scope>NUCLEOTIDE SEQUENCE</scope>
    <source>
        <strain evidence="12">AVDCRST_MAG89</strain>
    </source>
</reference>
<feature type="transmembrane region" description="Helical" evidence="10">
    <location>
        <begin position="52"/>
        <end position="73"/>
    </location>
</feature>
<dbReference type="AlphaFoldDB" id="A0A6J4LKH2"/>
<proteinExistence type="inferred from homology"/>
<keyword evidence="6 10" id="KW-1133">Transmembrane helix</keyword>
<dbReference type="InterPro" id="IPR000109">
    <property type="entry name" value="POT_fam"/>
</dbReference>